<dbReference type="InterPro" id="IPR016035">
    <property type="entry name" value="Acyl_Trfase/lysoPLipase"/>
</dbReference>
<dbReference type="AlphaFoldDB" id="A0A833NYJ8"/>
<feature type="transmembrane region" description="Helical" evidence="5">
    <location>
        <begin position="43"/>
        <end position="61"/>
    </location>
</feature>
<keyword evidence="2 4" id="KW-0442">Lipid degradation</keyword>
<feature type="domain" description="PNPLA" evidence="6">
    <location>
        <begin position="15"/>
        <end position="173"/>
    </location>
</feature>
<keyword evidence="5" id="KW-0812">Transmembrane</keyword>
<proteinExistence type="predicted"/>
<feature type="transmembrane region" description="Helical" evidence="5">
    <location>
        <begin position="13"/>
        <end position="31"/>
    </location>
</feature>
<dbReference type="PANTHER" id="PTHR14226:SF76">
    <property type="entry name" value="NTE FAMILY PROTEIN RSSA"/>
    <property type="match status" value="1"/>
</dbReference>
<feature type="active site" description="Proton acceptor" evidence="4">
    <location>
        <position position="160"/>
    </location>
</feature>
<dbReference type="InterPro" id="IPR050301">
    <property type="entry name" value="NTE"/>
</dbReference>
<dbReference type="PROSITE" id="PS51635">
    <property type="entry name" value="PNPLA"/>
    <property type="match status" value="1"/>
</dbReference>
<evidence type="ECO:0000259" key="6">
    <source>
        <dbReference type="PROSITE" id="PS51635"/>
    </source>
</evidence>
<dbReference type="Gene3D" id="3.40.1090.10">
    <property type="entry name" value="Cytosolic phospholipase A2 catalytic domain"/>
    <property type="match status" value="1"/>
</dbReference>
<protein>
    <submittedName>
        <fullName evidence="7">NTE family protein</fullName>
    </submittedName>
</protein>
<feature type="active site" description="Nucleophile" evidence="4">
    <location>
        <position position="48"/>
    </location>
</feature>
<dbReference type="Pfam" id="PF01734">
    <property type="entry name" value="Patatin"/>
    <property type="match status" value="1"/>
</dbReference>
<dbReference type="GO" id="GO:0016787">
    <property type="term" value="F:hydrolase activity"/>
    <property type="evidence" value="ECO:0007669"/>
    <property type="project" value="UniProtKB-UniRule"/>
</dbReference>
<keyword evidence="1 4" id="KW-0378">Hydrolase</keyword>
<evidence type="ECO:0000313" key="7">
    <source>
        <dbReference type="EMBL" id="KAF0134250.1"/>
    </source>
</evidence>
<evidence type="ECO:0000313" key="8">
    <source>
        <dbReference type="Proteomes" id="UP000488506"/>
    </source>
</evidence>
<evidence type="ECO:0000256" key="5">
    <source>
        <dbReference type="SAM" id="Phobius"/>
    </source>
</evidence>
<evidence type="ECO:0000256" key="4">
    <source>
        <dbReference type="PROSITE-ProRule" id="PRU01161"/>
    </source>
</evidence>
<evidence type="ECO:0000256" key="3">
    <source>
        <dbReference type="ARBA" id="ARBA00023098"/>
    </source>
</evidence>
<sequence length="266" mass="28895">MALLDKIFRKKKIGLALSGGAAYGFAHIGVLKALKKNKIKIDYVAGVSAGAIVGAIFAAGMDPDIMEVNAKKVGWFRFLKFPLGKTGILSTEEIEKFIIENIGDKEIKDLNIPFAAVAVDLMSGKEVVIDKGKVARAAAISSAFPGIFSAVEIDNKLLVDGTVYNNLPTSVVKKMGADIVIAVDVIPANHLKKAPANQVQILERAYDILVKSSTEQSRKMANIVIEPEIPDDIWHFDVDEYPQLIKAGEEAARKKIAEIKTKVTFF</sequence>
<dbReference type="PANTHER" id="PTHR14226">
    <property type="entry name" value="NEUROPATHY TARGET ESTERASE/SWISS CHEESE D.MELANOGASTER"/>
    <property type="match status" value="1"/>
</dbReference>
<keyword evidence="3 4" id="KW-0443">Lipid metabolism</keyword>
<dbReference type="GO" id="GO:0016042">
    <property type="term" value="P:lipid catabolic process"/>
    <property type="evidence" value="ECO:0007669"/>
    <property type="project" value="UniProtKB-UniRule"/>
</dbReference>
<dbReference type="InterPro" id="IPR002641">
    <property type="entry name" value="PNPLA_dom"/>
</dbReference>
<feature type="short sequence motif" description="GXSXG" evidence="4">
    <location>
        <begin position="46"/>
        <end position="50"/>
    </location>
</feature>
<keyword evidence="5" id="KW-0472">Membrane</keyword>
<name>A0A833NYJ8_UNCSA</name>
<dbReference type="EMBL" id="WPAF01000010">
    <property type="protein sequence ID" value="KAF0134250.1"/>
    <property type="molecule type" value="Genomic_DNA"/>
</dbReference>
<evidence type="ECO:0000256" key="2">
    <source>
        <dbReference type="ARBA" id="ARBA00022963"/>
    </source>
</evidence>
<dbReference type="CDD" id="cd07205">
    <property type="entry name" value="Pat_PNPLA6_PNPLA7_NTE1_like"/>
    <property type="match status" value="1"/>
</dbReference>
<accession>A0A833NYJ8</accession>
<organism evidence="7 8">
    <name type="scientific">Candidatus Saganbacteria bacterium</name>
    <dbReference type="NCBI Taxonomy" id="2575572"/>
    <lineage>
        <taxon>Bacteria</taxon>
        <taxon>Bacillati</taxon>
        <taxon>Saganbacteria</taxon>
    </lineage>
</organism>
<gene>
    <name evidence="7" type="ORF">FD145_762</name>
</gene>
<dbReference type="Proteomes" id="UP000488506">
    <property type="component" value="Unassembled WGS sequence"/>
</dbReference>
<dbReference type="SUPFAM" id="SSF52151">
    <property type="entry name" value="FabD/lysophospholipase-like"/>
    <property type="match status" value="1"/>
</dbReference>
<evidence type="ECO:0000256" key="1">
    <source>
        <dbReference type="ARBA" id="ARBA00022801"/>
    </source>
</evidence>
<keyword evidence="5" id="KW-1133">Transmembrane helix</keyword>
<reference evidence="7 8" key="1">
    <citation type="submission" date="2019-12" db="EMBL/GenBank/DDBJ databases">
        <authorList>
            <person name="Wolfe R."/>
            <person name="Danczak R."/>
            <person name="Wilkins M."/>
        </authorList>
    </citation>
    <scope>NUCLEOTIDE SEQUENCE [LARGE SCALE GENOMIC DNA]</scope>
    <source>
        <strain evidence="7">X2_MaxBin.013</strain>
    </source>
</reference>
<comment type="caution">
    <text evidence="7">The sequence shown here is derived from an EMBL/GenBank/DDBJ whole genome shotgun (WGS) entry which is preliminary data.</text>
</comment>
<comment type="caution">
    <text evidence="4">Lacks conserved residue(s) required for the propagation of feature annotation.</text>
</comment>